<dbReference type="PANTHER" id="PTHR45915">
    <property type="entry name" value="TRANSCRIPTION INTERMEDIARY FACTOR"/>
    <property type="match status" value="1"/>
</dbReference>
<dbReference type="Pfam" id="PF25287">
    <property type="entry name" value="zf-B_box_Trim66"/>
    <property type="match status" value="1"/>
</dbReference>
<dbReference type="Pfam" id="PF00643">
    <property type="entry name" value="zf-B_box"/>
    <property type="match status" value="1"/>
</dbReference>
<dbReference type="GO" id="GO:0008270">
    <property type="term" value="F:zinc ion binding"/>
    <property type="evidence" value="ECO:0007669"/>
    <property type="project" value="UniProtKB-KW"/>
</dbReference>
<dbReference type="InterPro" id="IPR013083">
    <property type="entry name" value="Znf_RING/FYVE/PHD"/>
</dbReference>
<dbReference type="InterPro" id="IPR000315">
    <property type="entry name" value="Znf_B-box"/>
</dbReference>
<feature type="domain" description="Bromo" evidence="13">
    <location>
        <begin position="1106"/>
        <end position="1178"/>
    </location>
</feature>
<dbReference type="Pfam" id="PF00439">
    <property type="entry name" value="Bromodomain"/>
    <property type="match status" value="1"/>
</dbReference>
<feature type="domain" description="B box-type" evidence="15">
    <location>
        <begin position="71"/>
        <end position="113"/>
    </location>
</feature>
<feature type="coiled-coil region" evidence="11">
    <location>
        <begin position="223"/>
        <end position="250"/>
    </location>
</feature>
<dbReference type="InterPro" id="IPR037372">
    <property type="entry name" value="TRIM66_Bbox1_Znf"/>
</dbReference>
<dbReference type="PANTHER" id="PTHR45915:SF7">
    <property type="entry name" value="TRIPARTITE MOTIF-CONTAINING PROTEIN 66"/>
    <property type="match status" value="1"/>
</dbReference>
<evidence type="ECO:0000256" key="6">
    <source>
        <dbReference type="ARBA" id="ARBA00023054"/>
    </source>
</evidence>
<proteinExistence type="predicted"/>
<evidence type="ECO:0000256" key="3">
    <source>
        <dbReference type="ARBA" id="ARBA00022737"/>
    </source>
</evidence>
<dbReference type="Proteomes" id="UP001295444">
    <property type="component" value="Chromosome 12"/>
</dbReference>
<dbReference type="InterPro" id="IPR003649">
    <property type="entry name" value="Bbox_C"/>
</dbReference>
<feature type="domain" description="PHD-type" evidence="14">
    <location>
        <begin position="1016"/>
        <end position="1063"/>
    </location>
</feature>
<keyword evidence="17" id="KW-1185">Reference proteome</keyword>
<keyword evidence="5" id="KW-0862">Zinc</keyword>
<dbReference type="AlphaFoldDB" id="A0AAD1TEZ0"/>
<dbReference type="Pfam" id="PF00628">
    <property type="entry name" value="PHD"/>
    <property type="match status" value="1"/>
</dbReference>
<evidence type="ECO:0000256" key="11">
    <source>
        <dbReference type="SAM" id="Coils"/>
    </source>
</evidence>
<gene>
    <name evidence="16" type="ORF">PECUL_23A031478</name>
</gene>
<feature type="domain" description="B box-type" evidence="15">
    <location>
        <begin position="124"/>
        <end position="165"/>
    </location>
</feature>
<dbReference type="EMBL" id="OW240923">
    <property type="protein sequence ID" value="CAH2325510.1"/>
    <property type="molecule type" value="Genomic_DNA"/>
</dbReference>
<dbReference type="InterPro" id="IPR019786">
    <property type="entry name" value="Zinc_finger_PHD-type_CS"/>
</dbReference>
<keyword evidence="6 11" id="KW-0175">Coiled coil</keyword>
<dbReference type="PROSITE" id="PS01359">
    <property type="entry name" value="ZF_PHD_1"/>
    <property type="match status" value="1"/>
</dbReference>
<dbReference type="PROSITE" id="PS50014">
    <property type="entry name" value="BROMODOMAIN_2"/>
    <property type="match status" value="1"/>
</dbReference>
<dbReference type="SUPFAM" id="SSF47370">
    <property type="entry name" value="Bromodomain"/>
    <property type="match status" value="1"/>
</dbReference>
<dbReference type="SMART" id="SM00502">
    <property type="entry name" value="BBC"/>
    <property type="match status" value="1"/>
</dbReference>
<feature type="compositionally biased region" description="Polar residues" evidence="12">
    <location>
        <begin position="811"/>
        <end position="821"/>
    </location>
</feature>
<dbReference type="SMART" id="SM00297">
    <property type="entry name" value="BROMO"/>
    <property type="match status" value="1"/>
</dbReference>
<feature type="region of interest" description="Disordered" evidence="12">
    <location>
        <begin position="972"/>
        <end position="1007"/>
    </location>
</feature>
<evidence type="ECO:0000259" key="14">
    <source>
        <dbReference type="PROSITE" id="PS50016"/>
    </source>
</evidence>
<protein>
    <submittedName>
        <fullName evidence="16">Tripartite motif-containing 66 isoform X1</fullName>
    </submittedName>
</protein>
<dbReference type="SMART" id="SM00249">
    <property type="entry name" value="PHD"/>
    <property type="match status" value="1"/>
</dbReference>
<name>A0AAD1TEZ0_PELCU</name>
<dbReference type="GO" id="GO:0000785">
    <property type="term" value="C:chromatin"/>
    <property type="evidence" value="ECO:0007669"/>
    <property type="project" value="TreeGrafter"/>
</dbReference>
<dbReference type="PROSITE" id="PS50016">
    <property type="entry name" value="ZF_PHD_2"/>
    <property type="match status" value="1"/>
</dbReference>
<evidence type="ECO:0000313" key="16">
    <source>
        <dbReference type="EMBL" id="CAH2325510.1"/>
    </source>
</evidence>
<dbReference type="SUPFAM" id="SSF57903">
    <property type="entry name" value="FYVE/PHD zinc finger"/>
    <property type="match status" value="1"/>
</dbReference>
<dbReference type="CDD" id="cd19794">
    <property type="entry name" value="Bbox2_TRIM66-like"/>
    <property type="match status" value="1"/>
</dbReference>
<dbReference type="Gene3D" id="3.30.40.10">
    <property type="entry name" value="Zinc/RING finger domain, C3HC4 (zinc finger)"/>
    <property type="match status" value="1"/>
</dbReference>
<sequence length="1256" mass="141688">MRSNHQHLKDCIWEASTTINSERGIIPPRLTSFSTQGELAGCIPTLQCEHSLHIQVFSVVLCAARRATHLNMAKSCFDCTEKNPAHSLCTHCNKWLCSTCAEQHRHSKSAGDHFLSQRGSGPESGFLFCPLHNQETLRLFCETCDVLMCRHCLLLEHKDHRFRRLDEALQNQRVLLENVITQVEEKKVGVQAAGKQIEDRLYEVKHMHRKVENQIKMTKMVIINELNKRINALLEQLEKITSEKQHKLEQQLQSVLVLNRQLEHVQNFINWAMYGKNSISFLFSKELIVFQMQRLLETNCGSDFGRPMKLKFSWEPSYWSKQIANLGNILTEGANAPQMEVASYGSVDDAQSTYYQTHHTSSTPHPGSINTPQAFPSPVQCPTPVCCAHCYTLPLVTKGQSTTSSLNPHITFAHPTGIKQQPLQPVQYNSGKEQRCTSRPLRVIQPWLTHQPSTDHESSSYWVEQQKQQQVVQPIQTVPPVCSVTTQDFGQIHNVHTTVPLSTPSLQAPSVQMQLGPVHSVSHIQQQRHQHPAQPTLCQTESAPEQVMHHSLDIINQQFELEQMQKGLELLLQSQPSNVQLNQSKQPQHVQQTIVGQINYIVRQPATVPMQTQEDVPQVCDDTISPGHTVDLSPVTTNSPGIMQTQSIADEIIAAVESDACRMNQFSANPVRKRSASVSFPNTSELELSSPRLSRSVDPQMQAVSCQFFGQGPERPFSPVTETERTSYSTVEAGISDPVHLGSADHLATTAPLLGNAICKVENEDFSCGNSSITTALGNDSSNTLNDLVMPLENIFDEPINLSIKRCVPSESSSVARRNNTPQPPPPPPIKQLKNEADENHSFNEHFTEDIKRSENTNRSEVKETKIPYVRLERLKICPPDSGELPVFKVQPQNKDEDGSLRLLIKYGARSKSMSIKVNPDSPYPSPSTTDIPSQLPLIFGSESVSQMATRSFHQLPQQVKPFSRLNAFASSAQESRGPLDLSDSSMGSRTSDCKVNAGPSTTKKSFEDPNQIENEDFCAVCLNGGEMLCCDHCPKVFHLSCHVPALLSFPVGEWVCTLCRNLNKPEEYDCDNIRYSLETKDEEGNLPNLDEYDQRRCEKMVLSLCCNNLSLPFQEPVSPLARHYFQIIKRPMDLSIIRKKLQRRNVPHYSTPEELAYDIRLMFWNCAKFNYEDSEVAVAGRKLELFFENMLKETYPDKIFPFPQEEDSDSEEIDNENCPLGFKAFHWPSYGAECIQPKRRRRHTVGQKTKEFTLC</sequence>
<evidence type="ECO:0000259" key="13">
    <source>
        <dbReference type="PROSITE" id="PS50014"/>
    </source>
</evidence>
<dbReference type="InterPro" id="IPR019787">
    <property type="entry name" value="Znf_PHD-finger"/>
</dbReference>
<evidence type="ECO:0000313" key="17">
    <source>
        <dbReference type="Proteomes" id="UP001295444"/>
    </source>
</evidence>
<dbReference type="CDD" id="cd15625">
    <property type="entry name" value="PHD_TIF1delta"/>
    <property type="match status" value="1"/>
</dbReference>
<comment type="subcellular location">
    <subcellularLocation>
        <location evidence="1">Nucleus</location>
    </subcellularLocation>
</comment>
<keyword evidence="7 10" id="KW-0103">Bromodomain</keyword>
<organism evidence="16 17">
    <name type="scientific">Pelobates cultripes</name>
    <name type="common">Western spadefoot toad</name>
    <dbReference type="NCBI Taxonomy" id="61616"/>
    <lineage>
        <taxon>Eukaryota</taxon>
        <taxon>Metazoa</taxon>
        <taxon>Chordata</taxon>
        <taxon>Craniata</taxon>
        <taxon>Vertebrata</taxon>
        <taxon>Euteleostomi</taxon>
        <taxon>Amphibia</taxon>
        <taxon>Batrachia</taxon>
        <taxon>Anura</taxon>
        <taxon>Pelobatoidea</taxon>
        <taxon>Pelobatidae</taxon>
        <taxon>Pelobates</taxon>
    </lineage>
</organism>
<evidence type="ECO:0000259" key="15">
    <source>
        <dbReference type="PROSITE" id="PS50119"/>
    </source>
</evidence>
<dbReference type="FunFam" id="3.30.40.10:FF:000123">
    <property type="entry name" value="E3 ubiquitin-protein ligase TRIM33"/>
    <property type="match status" value="1"/>
</dbReference>
<keyword evidence="2" id="KW-0479">Metal-binding</keyword>
<dbReference type="Gene3D" id="1.20.920.10">
    <property type="entry name" value="Bromodomain-like"/>
    <property type="match status" value="1"/>
</dbReference>
<keyword evidence="8" id="KW-0539">Nucleus</keyword>
<evidence type="ECO:0000256" key="12">
    <source>
        <dbReference type="SAM" id="MobiDB-lite"/>
    </source>
</evidence>
<dbReference type="CDD" id="cd19811">
    <property type="entry name" value="Bbox1_TRIM66"/>
    <property type="match status" value="1"/>
</dbReference>
<dbReference type="InterPro" id="IPR001965">
    <property type="entry name" value="Znf_PHD"/>
</dbReference>
<keyword evidence="4 9" id="KW-0863">Zinc-finger</keyword>
<dbReference type="SMART" id="SM00336">
    <property type="entry name" value="BBOX"/>
    <property type="match status" value="2"/>
</dbReference>
<feature type="region of interest" description="Disordered" evidence="12">
    <location>
        <begin position="811"/>
        <end position="834"/>
    </location>
</feature>
<evidence type="ECO:0000256" key="1">
    <source>
        <dbReference type="ARBA" id="ARBA00004123"/>
    </source>
</evidence>
<dbReference type="GO" id="GO:0005634">
    <property type="term" value="C:nucleus"/>
    <property type="evidence" value="ECO:0007669"/>
    <property type="project" value="UniProtKB-SubCell"/>
</dbReference>
<dbReference type="SUPFAM" id="SSF57845">
    <property type="entry name" value="B-box zinc-binding domain"/>
    <property type="match status" value="1"/>
</dbReference>
<evidence type="ECO:0000256" key="9">
    <source>
        <dbReference type="PROSITE-ProRule" id="PRU00024"/>
    </source>
</evidence>
<dbReference type="PROSITE" id="PS50119">
    <property type="entry name" value="ZF_BBOX"/>
    <property type="match status" value="2"/>
</dbReference>
<evidence type="ECO:0000256" key="2">
    <source>
        <dbReference type="ARBA" id="ARBA00022723"/>
    </source>
</evidence>
<evidence type="ECO:0000256" key="7">
    <source>
        <dbReference type="ARBA" id="ARBA00023117"/>
    </source>
</evidence>
<evidence type="ECO:0000256" key="10">
    <source>
        <dbReference type="PROSITE-ProRule" id="PRU00035"/>
    </source>
</evidence>
<evidence type="ECO:0000256" key="4">
    <source>
        <dbReference type="ARBA" id="ARBA00022771"/>
    </source>
</evidence>
<reference evidence="16" key="1">
    <citation type="submission" date="2022-03" db="EMBL/GenBank/DDBJ databases">
        <authorList>
            <person name="Alioto T."/>
            <person name="Alioto T."/>
            <person name="Gomez Garrido J."/>
        </authorList>
    </citation>
    <scope>NUCLEOTIDE SEQUENCE</scope>
</reference>
<dbReference type="Gene3D" id="3.30.160.60">
    <property type="entry name" value="Classic Zinc Finger"/>
    <property type="match status" value="1"/>
</dbReference>
<dbReference type="InterPro" id="IPR036427">
    <property type="entry name" value="Bromodomain-like_sf"/>
</dbReference>
<dbReference type="CDD" id="cd05502">
    <property type="entry name" value="Bromo_tif1_like"/>
    <property type="match status" value="1"/>
</dbReference>
<keyword evidence="3" id="KW-0677">Repeat</keyword>
<evidence type="ECO:0000256" key="8">
    <source>
        <dbReference type="ARBA" id="ARBA00023242"/>
    </source>
</evidence>
<dbReference type="InterPro" id="IPR001487">
    <property type="entry name" value="Bromodomain"/>
</dbReference>
<dbReference type="InterPro" id="IPR011011">
    <property type="entry name" value="Znf_FYVE_PHD"/>
</dbReference>
<evidence type="ECO:0000256" key="5">
    <source>
        <dbReference type="ARBA" id="ARBA00022833"/>
    </source>
</evidence>
<accession>A0AAD1TEZ0</accession>